<dbReference type="Gene3D" id="3.40.50.1820">
    <property type="entry name" value="alpha/beta hydrolase"/>
    <property type="match status" value="1"/>
</dbReference>
<keyword evidence="4" id="KW-1185">Reference proteome</keyword>
<dbReference type="InterPro" id="IPR000073">
    <property type="entry name" value="AB_hydrolase_1"/>
</dbReference>
<dbReference type="InterPro" id="IPR029058">
    <property type="entry name" value="AB_hydrolase_fold"/>
</dbReference>
<dbReference type="AlphaFoldDB" id="A0A1H5R1V5"/>
<dbReference type="SUPFAM" id="SSF53474">
    <property type="entry name" value="alpha/beta-Hydrolases"/>
    <property type="match status" value="1"/>
</dbReference>
<dbReference type="RefSeq" id="WP_086673770.1">
    <property type="nucleotide sequence ID" value="NZ_FNUJ01000006.1"/>
</dbReference>
<sequence>MTSAQPAHRRPPHRGAEPTRRRRGGFFLDGEWDAKLHRPVGSAWVRWEAPADEGDWTAPVVLVHGGGGQSTDWLWAVDGQPGWAELFVGAGHPTYLLDRPGHGRSVWDVEAMGPRSAVPDTTVLARLFQVDEAELRGRFGAVAASSTGLFADAAAAQRRDAAALTRLLELVGPAIVVTHSAGAPAGWLAADRRPDLVDIVVAVEPLGPPRTRALTEGVTALPLGAAGQPRGLATVPVLLVTAAASGHLQADSETAAFLRGRGAEVEHLRLGQHGLDGDGHGVLFDRNSTAAFDLVHRHLPAPARPGGGR</sequence>
<feature type="domain" description="AB hydrolase-1" evidence="2">
    <location>
        <begin position="59"/>
        <end position="207"/>
    </location>
</feature>
<name>A0A1H5R1V5_9PSEU</name>
<dbReference type="Pfam" id="PF00561">
    <property type="entry name" value="Abhydrolase_1"/>
    <property type="match status" value="1"/>
</dbReference>
<reference evidence="4" key="1">
    <citation type="submission" date="2016-10" db="EMBL/GenBank/DDBJ databases">
        <authorList>
            <person name="Varghese N."/>
            <person name="Submissions S."/>
        </authorList>
    </citation>
    <scope>NUCLEOTIDE SEQUENCE [LARGE SCALE GENOMIC DNA]</scope>
    <source>
        <strain evidence="4">DSM 44654</strain>
    </source>
</reference>
<accession>A0A1H5R1V5</accession>
<dbReference type="STRING" id="218821.SAMN05421837_106172"/>
<dbReference type="PANTHER" id="PTHR43194:SF4">
    <property type="entry name" value="AB HYDROLASE-1 DOMAIN-CONTAINING PROTEIN"/>
    <property type="match status" value="1"/>
</dbReference>
<evidence type="ECO:0000256" key="1">
    <source>
        <dbReference type="SAM" id="MobiDB-lite"/>
    </source>
</evidence>
<dbReference type="GO" id="GO:0016787">
    <property type="term" value="F:hydrolase activity"/>
    <property type="evidence" value="ECO:0007669"/>
    <property type="project" value="UniProtKB-KW"/>
</dbReference>
<protein>
    <submittedName>
        <fullName evidence="3">Lysophospholipase, alpha-beta hydrolase superfamily</fullName>
    </submittedName>
</protein>
<dbReference type="OrthoDB" id="7820973at2"/>
<evidence type="ECO:0000259" key="2">
    <source>
        <dbReference type="Pfam" id="PF00561"/>
    </source>
</evidence>
<dbReference type="PANTHER" id="PTHR43194">
    <property type="entry name" value="HYDROLASE ALPHA/BETA FOLD FAMILY"/>
    <property type="match status" value="1"/>
</dbReference>
<evidence type="ECO:0000313" key="4">
    <source>
        <dbReference type="Proteomes" id="UP000198878"/>
    </source>
</evidence>
<dbReference type="Proteomes" id="UP000198878">
    <property type="component" value="Unassembled WGS sequence"/>
</dbReference>
<evidence type="ECO:0000313" key="3">
    <source>
        <dbReference type="EMBL" id="SEF32315.1"/>
    </source>
</evidence>
<feature type="region of interest" description="Disordered" evidence="1">
    <location>
        <begin position="1"/>
        <end position="24"/>
    </location>
</feature>
<keyword evidence="3" id="KW-0378">Hydrolase</keyword>
<gene>
    <name evidence="3" type="ORF">SAMN05421837_106172</name>
</gene>
<organism evidence="3 4">
    <name type="scientific">Amycolatopsis pretoriensis</name>
    <dbReference type="NCBI Taxonomy" id="218821"/>
    <lineage>
        <taxon>Bacteria</taxon>
        <taxon>Bacillati</taxon>
        <taxon>Actinomycetota</taxon>
        <taxon>Actinomycetes</taxon>
        <taxon>Pseudonocardiales</taxon>
        <taxon>Pseudonocardiaceae</taxon>
        <taxon>Amycolatopsis</taxon>
    </lineage>
</organism>
<dbReference type="EMBL" id="FNUJ01000006">
    <property type="protein sequence ID" value="SEF32315.1"/>
    <property type="molecule type" value="Genomic_DNA"/>
</dbReference>
<dbReference type="InterPro" id="IPR050228">
    <property type="entry name" value="Carboxylesterase_BioH"/>
</dbReference>
<proteinExistence type="predicted"/>